<dbReference type="InParanoid" id="A0A2P6MX64"/>
<dbReference type="PROSITE" id="PS50216">
    <property type="entry name" value="DHHC"/>
    <property type="match status" value="1"/>
</dbReference>
<dbReference type="InterPro" id="IPR032675">
    <property type="entry name" value="LRR_dom_sf"/>
</dbReference>
<evidence type="ECO:0000256" key="4">
    <source>
        <dbReference type="ARBA" id="ARBA00022729"/>
    </source>
</evidence>
<evidence type="ECO:0000256" key="7">
    <source>
        <dbReference type="ARBA" id="ARBA00023136"/>
    </source>
</evidence>
<feature type="transmembrane region" description="Helical" evidence="9">
    <location>
        <begin position="32"/>
        <end position="52"/>
    </location>
</feature>
<dbReference type="GO" id="GO:0016409">
    <property type="term" value="F:palmitoyltransferase activity"/>
    <property type="evidence" value="ECO:0007669"/>
    <property type="project" value="InterPro"/>
</dbReference>
<evidence type="ECO:0000256" key="6">
    <source>
        <dbReference type="ARBA" id="ARBA00022989"/>
    </source>
</evidence>
<evidence type="ECO:0000256" key="2">
    <source>
        <dbReference type="ARBA" id="ARBA00022614"/>
    </source>
</evidence>
<dbReference type="GO" id="GO:0004672">
    <property type="term" value="F:protein kinase activity"/>
    <property type="evidence" value="ECO:0007669"/>
    <property type="project" value="InterPro"/>
</dbReference>
<evidence type="ECO:0000256" key="3">
    <source>
        <dbReference type="ARBA" id="ARBA00022692"/>
    </source>
</evidence>
<dbReference type="PROSITE" id="PS50011">
    <property type="entry name" value="PROTEIN_KINASE_DOM"/>
    <property type="match status" value="1"/>
</dbReference>
<name>A0A2P6MX64_9EUKA</name>
<proteinExistence type="predicted"/>
<keyword evidence="2" id="KW-0433">Leucine-rich repeat</keyword>
<comment type="subcellular location">
    <subcellularLocation>
        <location evidence="1">Membrane</location>
        <topology evidence="1">Multi-pass membrane protein</topology>
    </subcellularLocation>
</comment>
<dbReference type="SUPFAM" id="SSF52058">
    <property type="entry name" value="L domain-like"/>
    <property type="match status" value="1"/>
</dbReference>
<keyword evidence="8" id="KW-0325">Glycoprotein</keyword>
<dbReference type="PANTHER" id="PTHR45974:SF250">
    <property type="entry name" value="LEUCINE-RICH REPEAT-CONTAINING N-TERMINAL PLANT-TYPE DOMAIN-CONTAINING PROTEIN"/>
    <property type="match status" value="1"/>
</dbReference>
<dbReference type="InterPro" id="IPR001245">
    <property type="entry name" value="Ser-Thr/Tyr_kinase_cat_dom"/>
</dbReference>
<keyword evidence="6 9" id="KW-1133">Transmembrane helix</keyword>
<dbReference type="OrthoDB" id="2642739at2759"/>
<dbReference type="SUPFAM" id="SSF52047">
    <property type="entry name" value="RNI-like"/>
    <property type="match status" value="1"/>
</dbReference>
<dbReference type="InterPro" id="IPR000719">
    <property type="entry name" value="Prot_kinase_dom"/>
</dbReference>
<keyword evidence="12" id="KW-1185">Reference proteome</keyword>
<dbReference type="GO" id="GO:0016020">
    <property type="term" value="C:membrane"/>
    <property type="evidence" value="ECO:0007669"/>
    <property type="project" value="UniProtKB-SubCell"/>
</dbReference>
<evidence type="ECO:0000313" key="11">
    <source>
        <dbReference type="EMBL" id="PRP76294.1"/>
    </source>
</evidence>
<feature type="domain" description="Protein kinase" evidence="10">
    <location>
        <begin position="1782"/>
        <end position="2040"/>
    </location>
</feature>
<dbReference type="STRING" id="1890364.A0A2P6MX64"/>
<feature type="transmembrane region" description="Helical" evidence="9">
    <location>
        <begin position="64"/>
        <end position="86"/>
    </location>
</feature>
<dbReference type="EMBL" id="MDYQ01000337">
    <property type="protein sequence ID" value="PRP76294.1"/>
    <property type="molecule type" value="Genomic_DNA"/>
</dbReference>
<feature type="transmembrane region" description="Helical" evidence="9">
    <location>
        <begin position="1712"/>
        <end position="1734"/>
    </location>
</feature>
<keyword evidence="4" id="KW-0732">Signal</keyword>
<dbReference type="PANTHER" id="PTHR45974">
    <property type="entry name" value="RECEPTOR-LIKE PROTEIN 55"/>
    <property type="match status" value="1"/>
</dbReference>
<sequence length="2056" mass="227339">MKFVSWIELKHRAFNRQGHPADRAIRYLGPPLLLILIGLVILSVLTLVSQIFPLRKFSDTQLLMHASTTTWILMNICFNYFMVMFVDPGTTFEHYRKRQDQVESSEIDSDDDPFLGRYKQVSNRYGQSLLVREEDEGVEAAKVDINDSSVVRALSMPMLRTRFCKKCNITKPPRAHHCGVCRRCVLRMDHHCPWTLSCIGFYNHKYYLAFLLYLFLGCIYVTLMALPIMDKGGAESIPVVVTFVFCGIFSVVMFFFTVYSFYMMIYRGQTQWESPENAALQSSMNGKGQRYIYPYNLGWKKNLHAVFGNGTLWWMLLIPSIDSPPGDGVKFKTAFGPPMDVQMSICSKLLGRICEERRVAAPNFEFTFVVMNALSTLSRRAISLSFCSYDATFNIVTRLGVFVKWMEYVTRGRCLENTARVTLLTAFFVLPADMRTTLFIALALSVSASVRVSVSVDDDVQAVVDAALLNVTSGNVTISLDTNALYLNQHLNISNLPFINFIVSSRAGAVLVNPVFNFFNVGNVTFNCEKDFPSSISESDETAVNFRGGIEGAMITVSESNRLSISFCEFYDVHNGTSITALNVTMVTTNQCTFSGITNPINEPNFLVWGGTRYLSVTNTRFIDSSISFSMFSVIDIDEDSVIIMDNITISNVRTQSLLGVIDLATSSSDVDIRRSAFVNVFVSFGIIKLSHGFMRNFSVTDCQFLSGAGYSLIYSDWYIITEHFLLDNNVFSSILPTVSDLTPGYMVNLSSAIIMISGMHKTIVITNSGAKNCLMGGDAAFIAIMWTFGPVQVDDVTLSNITVVQNQLVPFMINAAISIGSISVRNSTIQFNSAVSYYGQTVFAGAIAVFGSYVGSLIVEDTDMSYNNGPIGAIYVEDYIQAITINNVRAVYNTGRDGAGMFYFYTLFDETVVTVNNSLFYSNTAPNYGAAIRIDAFKNGSGIYNSRFEFNTLTSPYSLGGGVYLYDYLGYDNLFVFDHCVFQSNSAYFGSAIAASCPYRLLNSHFSGHPPNFSVIYDTSRYVYVSKCDFSDFSASPSGMFTTYAAYDVPDASYTLTDNTFSSTWTHNIYCGQFGSIGTYTFKNNILPNTLSENIIRASISSAVYTFASIVIEDNQMGGISPSLFSSYSDHLSHISLKGNGLTSSSFNENTLPPQLKRLDISRNQLTDDIISYIEALTNVVELRLNDNLFTDTSLFVNLPKTITTLDLSGNQYNGSILSLSSLTALELLHIDRNGFVDDLISLTQLTSLRELNASFNAFNSIIPNNISSLSQLVSLDLSHNSNLTAEIPDLSNLTSLVTLNFSNNRINGSLEGLSSLFNLAELDISDNEIVGDLSLLNNLGSLVKMNLSFNEMKNLQGFNLTLMSSTLRHIDISHCDLSGSLPQSFNRLPLLEELLLNDNKIASMSQSDVNMTSLQTLVVSRNRLSTVGDMSIYNAMSSLQILRLDGNNYNSGLERLTNLSLLQSLNVSHNSLGVDVSILPSFPSLQTMDLSFNRLKGNASLLSTQTSLRYLDVSYNNLGGSLGSSILSMHNLTHLNLSHNMITGAIDVPPQLNECDLSVNPYVCPIDWVVYQRCLITCTPLTSSNDTTIRIRITGDVANFNETNFKGRLAQMVNITMDRITIIKITSGSVIIDMSISPPASSDVNQGNSDYVVNYLKSASASDYSKFGIPLLEVSDVPPTSQTTASQINTITVSPDGVASQSRSISGGEVAGIAIGCTTVVLIAIIVTIVIVTMRRRKAMNTNDIALEEQNMFYDVIDRSKFPSRDSIHVNGMMDSLSTEKAQLIKKIGAYGIVWQASYRGNIVAMKQIKTPSMDVVESFMVEVELMKRLIPHTNVVSFLGFCARPLALITEFVSGGSLDVYLEKHHKNMTITDRISIVLGVAQGMGHLAQERVLHKDLAARNVLLTEDLVPKVTDFGLSRMLEVEAEIHQSKTNVGPIKWMAPESLRGQFSEKSDVWAWGVLCIEVFTGTQPFPHLTATEFVVGVVNDNLHSKMVDQIEMKEDLDPKFVALLESALHLDAAQRPTFVDIAAVIRCLYEKNEEIGGLKQTNDTV</sequence>
<evidence type="ECO:0000256" key="8">
    <source>
        <dbReference type="ARBA" id="ARBA00023180"/>
    </source>
</evidence>
<feature type="transmembrane region" description="Helical" evidence="9">
    <location>
        <begin position="206"/>
        <end position="228"/>
    </location>
</feature>
<dbReference type="Gene3D" id="1.10.510.10">
    <property type="entry name" value="Transferase(Phosphotransferase) domain 1"/>
    <property type="match status" value="1"/>
</dbReference>
<dbReference type="Proteomes" id="UP000241769">
    <property type="component" value="Unassembled WGS sequence"/>
</dbReference>
<evidence type="ECO:0000256" key="1">
    <source>
        <dbReference type="ARBA" id="ARBA00004141"/>
    </source>
</evidence>
<feature type="transmembrane region" description="Helical" evidence="9">
    <location>
        <begin position="240"/>
        <end position="262"/>
    </location>
</feature>
<evidence type="ECO:0000313" key="12">
    <source>
        <dbReference type="Proteomes" id="UP000241769"/>
    </source>
</evidence>
<dbReference type="InterPro" id="IPR011009">
    <property type="entry name" value="Kinase-like_dom_sf"/>
</dbReference>
<dbReference type="PROSITE" id="PS51450">
    <property type="entry name" value="LRR"/>
    <property type="match status" value="3"/>
</dbReference>
<keyword evidence="5" id="KW-0677">Repeat</keyword>
<protein>
    <recommendedName>
        <fullName evidence="10">Protein kinase domain-containing protein</fullName>
    </recommendedName>
</protein>
<dbReference type="InterPro" id="IPR001611">
    <property type="entry name" value="Leu-rich_rpt"/>
</dbReference>
<dbReference type="Pfam" id="PF00560">
    <property type="entry name" value="LRR_1"/>
    <property type="match status" value="1"/>
</dbReference>
<dbReference type="InterPro" id="IPR003591">
    <property type="entry name" value="Leu-rich_rpt_typical-subtyp"/>
</dbReference>
<dbReference type="Pfam" id="PF01529">
    <property type="entry name" value="DHHC"/>
    <property type="match status" value="1"/>
</dbReference>
<dbReference type="Gene3D" id="3.80.10.10">
    <property type="entry name" value="Ribonuclease Inhibitor"/>
    <property type="match status" value="4"/>
</dbReference>
<feature type="transmembrane region" description="Helical" evidence="9">
    <location>
        <begin position="421"/>
        <end position="444"/>
    </location>
</feature>
<dbReference type="InterPro" id="IPR008266">
    <property type="entry name" value="Tyr_kinase_AS"/>
</dbReference>
<dbReference type="SUPFAM" id="SSF56112">
    <property type="entry name" value="Protein kinase-like (PK-like)"/>
    <property type="match status" value="1"/>
</dbReference>
<organism evidence="11 12">
    <name type="scientific">Planoprotostelium fungivorum</name>
    <dbReference type="NCBI Taxonomy" id="1890364"/>
    <lineage>
        <taxon>Eukaryota</taxon>
        <taxon>Amoebozoa</taxon>
        <taxon>Evosea</taxon>
        <taxon>Variosea</taxon>
        <taxon>Cavosteliida</taxon>
        <taxon>Cavosteliaceae</taxon>
        <taxon>Planoprotostelium</taxon>
    </lineage>
</organism>
<dbReference type="InterPro" id="IPR011050">
    <property type="entry name" value="Pectin_lyase_fold/virulence"/>
</dbReference>
<accession>A0A2P6MX64</accession>
<dbReference type="Pfam" id="PF07714">
    <property type="entry name" value="PK_Tyr_Ser-Thr"/>
    <property type="match status" value="1"/>
</dbReference>
<dbReference type="InterPro" id="IPR001594">
    <property type="entry name" value="Palmitoyltrfase_DHHC"/>
</dbReference>
<dbReference type="GO" id="GO:0005524">
    <property type="term" value="F:ATP binding"/>
    <property type="evidence" value="ECO:0007669"/>
    <property type="project" value="InterPro"/>
</dbReference>
<evidence type="ECO:0000256" key="5">
    <source>
        <dbReference type="ARBA" id="ARBA00022737"/>
    </source>
</evidence>
<evidence type="ECO:0000256" key="9">
    <source>
        <dbReference type="SAM" id="Phobius"/>
    </source>
</evidence>
<dbReference type="SMART" id="SM00369">
    <property type="entry name" value="LRR_TYP"/>
    <property type="match status" value="7"/>
</dbReference>
<reference evidence="11 12" key="1">
    <citation type="journal article" date="2018" name="Genome Biol. Evol.">
        <title>Multiple Roots of Fruiting Body Formation in Amoebozoa.</title>
        <authorList>
            <person name="Hillmann F."/>
            <person name="Forbes G."/>
            <person name="Novohradska S."/>
            <person name="Ferling I."/>
            <person name="Riege K."/>
            <person name="Groth M."/>
            <person name="Westermann M."/>
            <person name="Marz M."/>
            <person name="Spaller T."/>
            <person name="Winckler T."/>
            <person name="Schaap P."/>
            <person name="Glockner G."/>
        </authorList>
    </citation>
    <scope>NUCLEOTIDE SEQUENCE [LARGE SCALE GENOMIC DNA]</scope>
    <source>
        <strain evidence="11 12">Jena</strain>
    </source>
</reference>
<dbReference type="SUPFAM" id="SSF51126">
    <property type="entry name" value="Pectin lyase-like"/>
    <property type="match status" value="1"/>
</dbReference>
<dbReference type="Pfam" id="PF13516">
    <property type="entry name" value="LRR_6"/>
    <property type="match status" value="3"/>
</dbReference>
<keyword evidence="3 9" id="KW-0812">Transmembrane</keyword>
<dbReference type="Gene3D" id="3.30.200.20">
    <property type="entry name" value="Phosphorylase Kinase, domain 1"/>
    <property type="match status" value="1"/>
</dbReference>
<comment type="caution">
    <text evidence="11">The sequence shown here is derived from an EMBL/GenBank/DDBJ whole genome shotgun (WGS) entry which is preliminary data.</text>
</comment>
<keyword evidence="7 9" id="KW-0472">Membrane</keyword>
<evidence type="ECO:0000259" key="10">
    <source>
        <dbReference type="PROSITE" id="PS50011"/>
    </source>
</evidence>
<gene>
    <name evidence="11" type="ORF">PROFUN_07816</name>
</gene>
<dbReference type="PROSITE" id="PS00109">
    <property type="entry name" value="PROTEIN_KINASE_TYR"/>
    <property type="match status" value="1"/>
</dbReference>